<evidence type="ECO:0000259" key="1">
    <source>
        <dbReference type="Pfam" id="PF08719"/>
    </source>
</evidence>
<gene>
    <name evidence="2" type="ORF">PISMIDRAFT_66176</name>
</gene>
<evidence type="ECO:0000313" key="3">
    <source>
        <dbReference type="Proteomes" id="UP000054018"/>
    </source>
</evidence>
<organism evidence="2 3">
    <name type="scientific">Pisolithus microcarpus 441</name>
    <dbReference type="NCBI Taxonomy" id="765257"/>
    <lineage>
        <taxon>Eukaryota</taxon>
        <taxon>Fungi</taxon>
        <taxon>Dikarya</taxon>
        <taxon>Basidiomycota</taxon>
        <taxon>Agaricomycotina</taxon>
        <taxon>Agaricomycetes</taxon>
        <taxon>Agaricomycetidae</taxon>
        <taxon>Boletales</taxon>
        <taxon>Sclerodermatineae</taxon>
        <taxon>Pisolithaceae</taxon>
        <taxon>Pisolithus</taxon>
    </lineage>
</organism>
<keyword evidence="3" id="KW-1185">Reference proteome</keyword>
<dbReference type="EMBL" id="KN833811">
    <property type="protein sequence ID" value="KIK18193.1"/>
    <property type="molecule type" value="Genomic_DNA"/>
</dbReference>
<feature type="non-terminal residue" evidence="2">
    <location>
        <position position="146"/>
    </location>
</feature>
<dbReference type="AlphaFoldDB" id="A0A0C9ZE08"/>
<dbReference type="Pfam" id="PF08719">
    <property type="entry name" value="NADAR"/>
    <property type="match status" value="1"/>
</dbReference>
<name>A0A0C9ZE08_9AGAM</name>
<dbReference type="InterPro" id="IPR012816">
    <property type="entry name" value="NADAR"/>
</dbReference>
<dbReference type="InterPro" id="IPR037238">
    <property type="entry name" value="YbiA-like_sf"/>
</dbReference>
<proteinExistence type="predicted"/>
<reference evidence="2 3" key="1">
    <citation type="submission" date="2014-04" db="EMBL/GenBank/DDBJ databases">
        <authorList>
            <consortium name="DOE Joint Genome Institute"/>
            <person name="Kuo A."/>
            <person name="Kohler A."/>
            <person name="Costa M.D."/>
            <person name="Nagy L.G."/>
            <person name="Floudas D."/>
            <person name="Copeland A."/>
            <person name="Barry K.W."/>
            <person name="Cichocki N."/>
            <person name="Veneault-Fourrey C."/>
            <person name="LaButti K."/>
            <person name="Lindquist E.A."/>
            <person name="Lipzen A."/>
            <person name="Lundell T."/>
            <person name="Morin E."/>
            <person name="Murat C."/>
            <person name="Sun H."/>
            <person name="Tunlid A."/>
            <person name="Henrissat B."/>
            <person name="Grigoriev I.V."/>
            <person name="Hibbett D.S."/>
            <person name="Martin F."/>
            <person name="Nordberg H.P."/>
            <person name="Cantor M.N."/>
            <person name="Hua S.X."/>
        </authorList>
    </citation>
    <scope>NUCLEOTIDE SEQUENCE [LARGE SCALE GENOMIC DNA]</scope>
    <source>
        <strain evidence="2 3">441</strain>
    </source>
</reference>
<feature type="domain" description="NADAR" evidence="1">
    <location>
        <begin position="5"/>
        <end position="146"/>
    </location>
</feature>
<dbReference type="STRING" id="765257.A0A0C9ZE08"/>
<dbReference type="OrthoDB" id="206452at2759"/>
<dbReference type="NCBIfam" id="TIGR02464">
    <property type="entry name" value="ribofla_fusion"/>
    <property type="match status" value="1"/>
</dbReference>
<dbReference type="SUPFAM" id="SSF143990">
    <property type="entry name" value="YbiA-like"/>
    <property type="match status" value="1"/>
</dbReference>
<feature type="non-terminal residue" evidence="2">
    <location>
        <position position="1"/>
    </location>
</feature>
<protein>
    <recommendedName>
        <fullName evidence="1">NADAR domain-containing protein</fullName>
    </recommendedName>
</protein>
<sequence>QRILFYHAHDPYYSFTNFSSDPVEYHGKIYPTSEHLFQSLKFLPHRPELAEHMRTCSKRPRAVFDEAHRFSPEVRPDWLKVRIEMMDVALLHKFTQNTHLKDELLSTGDAELVEDSAKDAFWGVGPDGKGENQLGKALQRLRTKLR</sequence>
<evidence type="ECO:0000313" key="2">
    <source>
        <dbReference type="EMBL" id="KIK18193.1"/>
    </source>
</evidence>
<dbReference type="Gene3D" id="1.10.357.40">
    <property type="entry name" value="YbiA-like"/>
    <property type="match status" value="1"/>
</dbReference>
<dbReference type="CDD" id="cd15457">
    <property type="entry name" value="NADAR"/>
    <property type="match status" value="1"/>
</dbReference>
<reference evidence="3" key="2">
    <citation type="submission" date="2015-01" db="EMBL/GenBank/DDBJ databases">
        <title>Evolutionary Origins and Diversification of the Mycorrhizal Mutualists.</title>
        <authorList>
            <consortium name="DOE Joint Genome Institute"/>
            <consortium name="Mycorrhizal Genomics Consortium"/>
            <person name="Kohler A."/>
            <person name="Kuo A."/>
            <person name="Nagy L.G."/>
            <person name="Floudas D."/>
            <person name="Copeland A."/>
            <person name="Barry K.W."/>
            <person name="Cichocki N."/>
            <person name="Veneault-Fourrey C."/>
            <person name="LaButti K."/>
            <person name="Lindquist E.A."/>
            <person name="Lipzen A."/>
            <person name="Lundell T."/>
            <person name="Morin E."/>
            <person name="Murat C."/>
            <person name="Riley R."/>
            <person name="Ohm R."/>
            <person name="Sun H."/>
            <person name="Tunlid A."/>
            <person name="Henrissat B."/>
            <person name="Grigoriev I.V."/>
            <person name="Hibbett D.S."/>
            <person name="Martin F."/>
        </authorList>
    </citation>
    <scope>NUCLEOTIDE SEQUENCE [LARGE SCALE GENOMIC DNA]</scope>
    <source>
        <strain evidence="3">441</strain>
    </source>
</reference>
<accession>A0A0C9ZE08</accession>
<dbReference type="Proteomes" id="UP000054018">
    <property type="component" value="Unassembled WGS sequence"/>
</dbReference>
<dbReference type="HOGENOM" id="CLU_084247_3_3_1"/>